<keyword evidence="1" id="KW-0175">Coiled coil</keyword>
<evidence type="ECO:0000256" key="2">
    <source>
        <dbReference type="SAM" id="MobiDB-lite"/>
    </source>
</evidence>
<gene>
    <name evidence="4" type="ORF">M501DRAFT_418858</name>
</gene>
<dbReference type="AlphaFoldDB" id="A0A9P4SGF2"/>
<protein>
    <recommendedName>
        <fullName evidence="3">TATA element modulatory factor 1 TATA binding domain-containing protein</fullName>
    </recommendedName>
</protein>
<reference evidence="4" key="1">
    <citation type="journal article" date="2020" name="Stud. Mycol.">
        <title>101 Dothideomycetes genomes: a test case for predicting lifestyles and emergence of pathogens.</title>
        <authorList>
            <person name="Haridas S."/>
            <person name="Albert R."/>
            <person name="Binder M."/>
            <person name="Bloem J."/>
            <person name="Labutti K."/>
            <person name="Salamov A."/>
            <person name="Andreopoulos B."/>
            <person name="Baker S."/>
            <person name="Barry K."/>
            <person name="Bills G."/>
            <person name="Bluhm B."/>
            <person name="Cannon C."/>
            <person name="Castanera R."/>
            <person name="Culley D."/>
            <person name="Daum C."/>
            <person name="Ezra D."/>
            <person name="Gonzalez J."/>
            <person name="Henrissat B."/>
            <person name="Kuo A."/>
            <person name="Liang C."/>
            <person name="Lipzen A."/>
            <person name="Lutzoni F."/>
            <person name="Magnuson J."/>
            <person name="Mondo S."/>
            <person name="Nolan M."/>
            <person name="Ohm R."/>
            <person name="Pangilinan J."/>
            <person name="Park H.-J."/>
            <person name="Ramirez L."/>
            <person name="Alfaro M."/>
            <person name="Sun H."/>
            <person name="Tritt A."/>
            <person name="Yoshinaga Y."/>
            <person name="Zwiers L.-H."/>
            <person name="Turgeon B."/>
            <person name="Goodwin S."/>
            <person name="Spatafora J."/>
            <person name="Crous P."/>
            <person name="Grigoriev I."/>
        </authorList>
    </citation>
    <scope>NUCLEOTIDE SEQUENCE</scope>
    <source>
        <strain evidence="4">CBS 101060</strain>
    </source>
</reference>
<dbReference type="Pfam" id="PF12325">
    <property type="entry name" value="TMF_TATA_bd"/>
    <property type="match status" value="1"/>
</dbReference>
<name>A0A9P4SGF2_9PEZI</name>
<accession>A0A9P4SGF2</accession>
<dbReference type="EMBL" id="MU006090">
    <property type="protein sequence ID" value="KAF2842451.1"/>
    <property type="molecule type" value="Genomic_DNA"/>
</dbReference>
<proteinExistence type="predicted"/>
<feature type="coiled-coil region" evidence="1">
    <location>
        <begin position="95"/>
        <end position="150"/>
    </location>
</feature>
<dbReference type="GO" id="GO:0005794">
    <property type="term" value="C:Golgi apparatus"/>
    <property type="evidence" value="ECO:0007669"/>
    <property type="project" value="TreeGrafter"/>
</dbReference>
<comment type="caution">
    <text evidence="4">The sequence shown here is derived from an EMBL/GenBank/DDBJ whole genome shotgun (WGS) entry which is preliminary data.</text>
</comment>
<feature type="compositionally biased region" description="Polar residues" evidence="2">
    <location>
        <begin position="195"/>
        <end position="209"/>
    </location>
</feature>
<feature type="coiled-coil region" evidence="1">
    <location>
        <begin position="335"/>
        <end position="435"/>
    </location>
</feature>
<dbReference type="InterPro" id="IPR022091">
    <property type="entry name" value="TMF_TATA-bd"/>
</dbReference>
<dbReference type="PANTHER" id="PTHR46515:SF1">
    <property type="entry name" value="TATA ELEMENT MODULATORY FACTOR"/>
    <property type="match status" value="1"/>
</dbReference>
<dbReference type="PANTHER" id="PTHR46515">
    <property type="entry name" value="TATA ELEMENT MODULATORY FACTOR TMF1"/>
    <property type="match status" value="1"/>
</dbReference>
<sequence length="438" mass="49246">MRQQEHAKVMEIELRGEITSLETKLELLRSRTEESTAGTDTQTKLLRQIETLQTQYALASENWHGIESTLTSRVAALEKERDETVKRESDVRRKARDVNSKSRRLEEELEAVHDRARSLEHDMQEQAAAMTKLQSRLSGAETALNDAKETFEQEKKVWEAEMTQRVEDEKLKWRLESSNINNSQHQGLGLVDSGQYLQSPTTTGASLSQPHRRHHSPSPAFGEQNTYRRPIPRTFSSEVGALSPPPIPDTRSHSQSRRSSRQPHPGTPPLRQDSLPSLSTHLNGAPSHLGSVSQTPSIHAFDPDDAFDSTSSPHRTIADMLSTSASGAGPSVQLVERMSAAVRRLESEKAVVKEEMARLAAQRDGAREEVVALLREVEEKRGLEERVAGMRRELEEVGVRYATTLEMLGEKSEEVEELRADVVDLKRIYRELVESTVK</sequence>
<evidence type="ECO:0000313" key="5">
    <source>
        <dbReference type="Proteomes" id="UP000799429"/>
    </source>
</evidence>
<dbReference type="InterPro" id="IPR052602">
    <property type="entry name" value="Growth_transcription_reg"/>
</dbReference>
<keyword evidence="5" id="KW-1185">Reference proteome</keyword>
<evidence type="ECO:0000259" key="3">
    <source>
        <dbReference type="Pfam" id="PF12325"/>
    </source>
</evidence>
<feature type="domain" description="TATA element modulatory factor 1 TATA binding" evidence="3">
    <location>
        <begin position="323"/>
        <end position="435"/>
    </location>
</feature>
<dbReference type="Proteomes" id="UP000799429">
    <property type="component" value="Unassembled WGS sequence"/>
</dbReference>
<organism evidence="4 5">
    <name type="scientific">Patellaria atrata CBS 101060</name>
    <dbReference type="NCBI Taxonomy" id="1346257"/>
    <lineage>
        <taxon>Eukaryota</taxon>
        <taxon>Fungi</taxon>
        <taxon>Dikarya</taxon>
        <taxon>Ascomycota</taxon>
        <taxon>Pezizomycotina</taxon>
        <taxon>Dothideomycetes</taxon>
        <taxon>Dothideomycetes incertae sedis</taxon>
        <taxon>Patellariales</taxon>
        <taxon>Patellariaceae</taxon>
        <taxon>Patellaria</taxon>
    </lineage>
</organism>
<dbReference type="GO" id="GO:0005783">
    <property type="term" value="C:endoplasmic reticulum"/>
    <property type="evidence" value="ECO:0007669"/>
    <property type="project" value="TreeGrafter"/>
</dbReference>
<evidence type="ECO:0000256" key="1">
    <source>
        <dbReference type="SAM" id="Coils"/>
    </source>
</evidence>
<dbReference type="OrthoDB" id="74178at2759"/>
<feature type="region of interest" description="Disordered" evidence="2">
    <location>
        <begin position="193"/>
        <end position="314"/>
    </location>
</feature>
<evidence type="ECO:0000313" key="4">
    <source>
        <dbReference type="EMBL" id="KAF2842451.1"/>
    </source>
</evidence>